<evidence type="ECO:0000313" key="2">
    <source>
        <dbReference type="EMBL" id="KAK2152143.1"/>
    </source>
</evidence>
<evidence type="ECO:0000256" key="1">
    <source>
        <dbReference type="SAM" id="SignalP"/>
    </source>
</evidence>
<dbReference type="AlphaFoldDB" id="A0AAD9JGC4"/>
<proteinExistence type="predicted"/>
<dbReference type="EMBL" id="JAODUO010002502">
    <property type="protein sequence ID" value="KAK2152143.1"/>
    <property type="molecule type" value="Genomic_DNA"/>
</dbReference>
<protein>
    <submittedName>
        <fullName evidence="2">Uncharacterized protein</fullName>
    </submittedName>
</protein>
<accession>A0AAD9JGC4</accession>
<comment type="caution">
    <text evidence="2">The sequence shown here is derived from an EMBL/GenBank/DDBJ whole genome shotgun (WGS) entry which is preliminary data.</text>
</comment>
<keyword evidence="3" id="KW-1185">Reference proteome</keyword>
<feature type="chain" id="PRO_5041978305" evidence="1">
    <location>
        <begin position="22"/>
        <end position="51"/>
    </location>
</feature>
<dbReference type="Proteomes" id="UP001209878">
    <property type="component" value="Unassembled WGS sequence"/>
</dbReference>
<sequence length="51" mass="5757">MSLFVILFIQVVLMIERRCLGSIQEGGQHECTVYIVFNPHGHMVVVPKSLS</sequence>
<feature type="signal peptide" evidence="1">
    <location>
        <begin position="1"/>
        <end position="21"/>
    </location>
</feature>
<keyword evidence="1" id="KW-0732">Signal</keyword>
<organism evidence="2 3">
    <name type="scientific">Ridgeia piscesae</name>
    <name type="common">Tubeworm</name>
    <dbReference type="NCBI Taxonomy" id="27915"/>
    <lineage>
        <taxon>Eukaryota</taxon>
        <taxon>Metazoa</taxon>
        <taxon>Spiralia</taxon>
        <taxon>Lophotrochozoa</taxon>
        <taxon>Annelida</taxon>
        <taxon>Polychaeta</taxon>
        <taxon>Sedentaria</taxon>
        <taxon>Canalipalpata</taxon>
        <taxon>Sabellida</taxon>
        <taxon>Siboglinidae</taxon>
        <taxon>Ridgeia</taxon>
    </lineage>
</organism>
<evidence type="ECO:0000313" key="3">
    <source>
        <dbReference type="Proteomes" id="UP001209878"/>
    </source>
</evidence>
<name>A0AAD9JGC4_RIDPI</name>
<gene>
    <name evidence="2" type="ORF">NP493_2517g00001</name>
</gene>
<reference evidence="2" key="1">
    <citation type="journal article" date="2023" name="Mol. Biol. Evol.">
        <title>Third-Generation Sequencing Reveals the Adaptive Role of the Epigenome in Three Deep-Sea Polychaetes.</title>
        <authorList>
            <person name="Perez M."/>
            <person name="Aroh O."/>
            <person name="Sun Y."/>
            <person name="Lan Y."/>
            <person name="Juniper S.K."/>
            <person name="Young C.R."/>
            <person name="Angers B."/>
            <person name="Qian P.Y."/>
        </authorList>
    </citation>
    <scope>NUCLEOTIDE SEQUENCE</scope>
    <source>
        <strain evidence="2">R07B-5</strain>
    </source>
</reference>